<evidence type="ECO:0000256" key="2">
    <source>
        <dbReference type="ARBA" id="ARBA00022737"/>
    </source>
</evidence>
<feature type="region of interest" description="Disordered" evidence="4">
    <location>
        <begin position="330"/>
        <end position="478"/>
    </location>
</feature>
<evidence type="ECO:0000256" key="1">
    <source>
        <dbReference type="ARBA" id="ARBA00022574"/>
    </source>
</evidence>
<proteinExistence type="predicted"/>
<feature type="compositionally biased region" description="Basic and acidic residues" evidence="4">
    <location>
        <begin position="400"/>
        <end position="410"/>
    </location>
</feature>
<dbReference type="InterPro" id="IPR019775">
    <property type="entry name" value="WD40_repeat_CS"/>
</dbReference>
<keyword evidence="1 3" id="KW-0853">WD repeat</keyword>
<dbReference type="PANTHER" id="PTHR19848">
    <property type="entry name" value="WD40 REPEAT PROTEIN"/>
    <property type="match status" value="1"/>
</dbReference>
<gene>
    <name evidence="6" type="primary">LOC101852803</name>
</gene>
<dbReference type="Proteomes" id="UP000694888">
    <property type="component" value="Unplaced"/>
</dbReference>
<evidence type="ECO:0000313" key="5">
    <source>
        <dbReference type="Proteomes" id="UP000694888"/>
    </source>
</evidence>
<dbReference type="InterPro" id="IPR001680">
    <property type="entry name" value="WD40_rpt"/>
</dbReference>
<dbReference type="PRINTS" id="PR00320">
    <property type="entry name" value="GPROTEINBRPT"/>
</dbReference>
<sequence length="615" mass="66498">MHLPSSIDQQSIMALFPTPKDLSKQELKEFVGHKDEVNCVSYSSDFQFMVTGSDDQRVRVFNVKTKQCLIKLKGHEGAIKSVAVSPCDKYFASGSFDKTARIWQTANGNCLHLLEGHKKSVEVVTFSPRSIYVCTGSWDRTAIIWSVDNGSLLKTFVGHSNLVQAVAFSFDCRWLATGSWDFTVRVWHLDHASLNRVATTPLPDGVDSGSSNNGLCDGNQTDATSDESFKGTEDAVNDSRCGDVDGTGSSGVDNTAAVTEDIANERIVEQDVFLRSKGDTSKTEVTIPLSDVDEGGSNQCVISDDVNISIHPVNGAVSGEMVEVVSDVTDKNGEHRSSGSQEGHNQRNVARDRCDTYGNGSVDPEYNVKERIKPSVCDKTGTDSCNDTLDKPGANGNDRAVLKEKRKGVSSEKNSAVVQDTKQQDSSLNSTSGCKKGGYKEMKDEEEKETKRLKGRGDGEGKDGDTDGEVRGDQGDEGDVLVLEGHSGNVRAVCFSRIGMLASGSWDKTVRLWNPRNGKCLRLLEGHQGWVQALSFSHDSTFIASAADDDSVKVWDIPSGECINSLEAITDLAQHCAFTSNGLLIASGAAVTKAKKLPPKTTDEGELLNLMNQES</sequence>
<dbReference type="SMART" id="SM00320">
    <property type="entry name" value="WD40"/>
    <property type="match status" value="7"/>
</dbReference>
<feature type="repeat" description="WD" evidence="3">
    <location>
        <begin position="524"/>
        <end position="565"/>
    </location>
</feature>
<dbReference type="RefSeq" id="XP_005109925.1">
    <property type="nucleotide sequence ID" value="XM_005109868.3"/>
</dbReference>
<dbReference type="PROSITE" id="PS00678">
    <property type="entry name" value="WD_REPEATS_1"/>
    <property type="match status" value="1"/>
</dbReference>
<evidence type="ECO:0000313" key="6">
    <source>
        <dbReference type="RefSeq" id="XP_005109925.1"/>
    </source>
</evidence>
<dbReference type="InterPro" id="IPR015943">
    <property type="entry name" value="WD40/YVTN_repeat-like_dom_sf"/>
</dbReference>
<feature type="compositionally biased region" description="Polar residues" evidence="4">
    <location>
        <begin position="338"/>
        <end position="348"/>
    </location>
</feature>
<evidence type="ECO:0000256" key="3">
    <source>
        <dbReference type="PROSITE-ProRule" id="PRU00221"/>
    </source>
</evidence>
<dbReference type="PROSITE" id="PS50294">
    <property type="entry name" value="WD_REPEATS_REGION"/>
    <property type="match status" value="6"/>
</dbReference>
<dbReference type="InterPro" id="IPR020472">
    <property type="entry name" value="WD40_PAC1"/>
</dbReference>
<feature type="repeat" description="WD" evidence="3">
    <location>
        <begin position="483"/>
        <end position="523"/>
    </location>
</feature>
<dbReference type="PANTHER" id="PTHR19848:SF8">
    <property type="entry name" value="F-BOX AND WD REPEAT DOMAIN CONTAINING 7"/>
    <property type="match status" value="1"/>
</dbReference>
<dbReference type="CDD" id="cd00200">
    <property type="entry name" value="WD40"/>
    <property type="match status" value="1"/>
</dbReference>
<feature type="compositionally biased region" description="Low complexity" evidence="4">
    <location>
        <begin position="244"/>
        <end position="253"/>
    </location>
</feature>
<feature type="repeat" description="WD" evidence="3">
    <location>
        <begin position="72"/>
        <end position="113"/>
    </location>
</feature>
<dbReference type="Pfam" id="PF00400">
    <property type="entry name" value="WD40"/>
    <property type="match status" value="6"/>
</dbReference>
<feature type="region of interest" description="Disordered" evidence="4">
    <location>
        <begin position="202"/>
        <end position="253"/>
    </location>
</feature>
<protein>
    <submittedName>
        <fullName evidence="6">Uncharacterized WD repeat-containing protein alr3466</fullName>
    </submittedName>
</protein>
<evidence type="ECO:0000256" key="4">
    <source>
        <dbReference type="SAM" id="MobiDB-lite"/>
    </source>
</evidence>
<name>A0ABM0K6J4_APLCA</name>
<dbReference type="Gene3D" id="2.130.10.10">
    <property type="entry name" value="YVTN repeat-like/Quinoprotein amine dehydrogenase"/>
    <property type="match status" value="2"/>
</dbReference>
<dbReference type="InterPro" id="IPR036322">
    <property type="entry name" value="WD40_repeat_dom_sf"/>
</dbReference>
<dbReference type="SUPFAM" id="SSF50978">
    <property type="entry name" value="WD40 repeat-like"/>
    <property type="match status" value="1"/>
</dbReference>
<dbReference type="PROSITE" id="PS50082">
    <property type="entry name" value="WD_REPEATS_2"/>
    <property type="match status" value="6"/>
</dbReference>
<keyword evidence="2" id="KW-0677">Repeat</keyword>
<feature type="compositionally biased region" description="Polar residues" evidence="4">
    <location>
        <begin position="411"/>
        <end position="433"/>
    </location>
</feature>
<keyword evidence="5" id="KW-1185">Reference proteome</keyword>
<feature type="repeat" description="WD" evidence="3">
    <location>
        <begin position="156"/>
        <end position="197"/>
    </location>
</feature>
<organism evidence="5 6">
    <name type="scientific">Aplysia californica</name>
    <name type="common">California sea hare</name>
    <dbReference type="NCBI Taxonomy" id="6500"/>
    <lineage>
        <taxon>Eukaryota</taxon>
        <taxon>Metazoa</taxon>
        <taxon>Spiralia</taxon>
        <taxon>Lophotrochozoa</taxon>
        <taxon>Mollusca</taxon>
        <taxon>Gastropoda</taxon>
        <taxon>Heterobranchia</taxon>
        <taxon>Euthyneura</taxon>
        <taxon>Tectipleura</taxon>
        <taxon>Aplysiida</taxon>
        <taxon>Aplysioidea</taxon>
        <taxon>Aplysiidae</taxon>
        <taxon>Aplysia</taxon>
    </lineage>
</organism>
<feature type="compositionally biased region" description="Basic and acidic residues" evidence="4">
    <location>
        <begin position="438"/>
        <end position="474"/>
    </location>
</feature>
<feature type="repeat" description="WD" evidence="3">
    <location>
        <begin position="30"/>
        <end position="71"/>
    </location>
</feature>
<dbReference type="GeneID" id="101852803"/>
<feature type="compositionally biased region" description="Polar residues" evidence="4">
    <location>
        <begin position="208"/>
        <end position="223"/>
    </location>
</feature>
<accession>A0ABM0K6J4</accession>
<reference evidence="6" key="1">
    <citation type="submission" date="2025-08" db="UniProtKB">
        <authorList>
            <consortium name="RefSeq"/>
        </authorList>
    </citation>
    <scope>IDENTIFICATION</scope>
</reference>
<feature type="repeat" description="WD" evidence="3">
    <location>
        <begin position="114"/>
        <end position="155"/>
    </location>
</feature>